<dbReference type="PANTHER" id="PTHR34386:SF1">
    <property type="entry name" value="GLUTAREDOXIN-LIKE PROTEIN NRDH"/>
    <property type="match status" value="1"/>
</dbReference>
<dbReference type="EMBL" id="MW122882">
    <property type="protein sequence ID" value="QOV09067.1"/>
    <property type="molecule type" value="Genomic_DNA"/>
</dbReference>
<evidence type="ECO:0000259" key="1">
    <source>
        <dbReference type="Pfam" id="PF00462"/>
    </source>
</evidence>
<dbReference type="CDD" id="cd02976">
    <property type="entry name" value="NrdH"/>
    <property type="match status" value="1"/>
</dbReference>
<gene>
    <name evidence="2" type="ORF">HULAa30F3_00020</name>
</gene>
<dbReference type="Gene3D" id="3.40.30.10">
    <property type="entry name" value="Glutaredoxin"/>
    <property type="match status" value="1"/>
</dbReference>
<dbReference type="GO" id="GO:0045454">
    <property type="term" value="P:cell redox homeostasis"/>
    <property type="evidence" value="ECO:0007669"/>
    <property type="project" value="TreeGrafter"/>
</dbReference>
<evidence type="ECO:0000313" key="2">
    <source>
        <dbReference type="EMBL" id="QOV09067.1"/>
    </source>
</evidence>
<dbReference type="InterPro" id="IPR036249">
    <property type="entry name" value="Thioredoxin-like_sf"/>
</dbReference>
<name>A0A871YCB9_9CHLR</name>
<dbReference type="InterPro" id="IPR017937">
    <property type="entry name" value="Thioredoxin_CS"/>
</dbReference>
<dbReference type="InterPro" id="IPR002109">
    <property type="entry name" value="Glutaredoxin"/>
</dbReference>
<protein>
    <recommendedName>
        <fullName evidence="1">Glutaredoxin domain-containing protein</fullName>
    </recommendedName>
</protein>
<proteinExistence type="predicted"/>
<dbReference type="Pfam" id="PF00462">
    <property type="entry name" value="Glutaredoxin"/>
    <property type="match status" value="1"/>
</dbReference>
<dbReference type="PROSITE" id="PS51354">
    <property type="entry name" value="GLUTAREDOXIN_2"/>
    <property type="match status" value="1"/>
</dbReference>
<dbReference type="PROSITE" id="PS00195">
    <property type="entry name" value="GLUTAREDOXIN_1"/>
    <property type="match status" value="1"/>
</dbReference>
<dbReference type="InterPro" id="IPR011911">
    <property type="entry name" value="GlrX_YruB"/>
</dbReference>
<reference evidence="2" key="1">
    <citation type="submission" date="2020-10" db="EMBL/GenBank/DDBJ databases">
        <title>Diverse heliorhodopsins detected via functional metagenomics in peat lake Actinobacteria, Chloroflexi and Archaea.</title>
        <authorList>
            <person name="Chazan A."/>
            <person name="Rozenberg A."/>
            <person name="Tahan R."/>
            <person name="Mannen K."/>
            <person name="Nagata T."/>
            <person name="Yaish S."/>
            <person name="Larom S."/>
            <person name="Kandori H."/>
            <person name="Inoue K."/>
            <person name="Beja O."/>
            <person name="Pushkarev A."/>
        </authorList>
    </citation>
    <scope>NUCLEOTIDE SEQUENCE</scope>
</reference>
<dbReference type="NCBIfam" id="TIGR02196">
    <property type="entry name" value="GlrX_YruB"/>
    <property type="match status" value="1"/>
</dbReference>
<accession>A0A871YCB9</accession>
<dbReference type="PROSITE" id="PS00194">
    <property type="entry name" value="THIOREDOXIN_1"/>
    <property type="match status" value="1"/>
</dbReference>
<dbReference type="SUPFAM" id="SSF52833">
    <property type="entry name" value="Thioredoxin-like"/>
    <property type="match status" value="1"/>
</dbReference>
<feature type="domain" description="Glutaredoxin" evidence="1">
    <location>
        <begin position="21"/>
        <end position="80"/>
    </location>
</feature>
<sequence>MAEEIKANQNPEPGAPAGRKVIVYSTDTCPYCRMVKDYLTQKGVAFTEINLSQNREAIKQMIDKSGQMGVPVTLIDDEVILGYNRARLEQIFTQPAA</sequence>
<dbReference type="GO" id="GO:0009055">
    <property type="term" value="F:electron transfer activity"/>
    <property type="evidence" value="ECO:0007669"/>
    <property type="project" value="TreeGrafter"/>
</dbReference>
<organism evidence="2">
    <name type="scientific">uncultured Dehalococcoidia bacterium</name>
    <dbReference type="NCBI Taxonomy" id="498747"/>
    <lineage>
        <taxon>Bacteria</taxon>
        <taxon>Bacillati</taxon>
        <taxon>Chloroflexota</taxon>
        <taxon>Dehalococcoidia</taxon>
        <taxon>environmental samples</taxon>
    </lineage>
</organism>
<dbReference type="AlphaFoldDB" id="A0A871YCB9"/>
<dbReference type="InterPro" id="IPR051548">
    <property type="entry name" value="Grx-like_ET"/>
</dbReference>
<dbReference type="InterPro" id="IPR011767">
    <property type="entry name" value="GLR_AS"/>
</dbReference>
<dbReference type="PANTHER" id="PTHR34386">
    <property type="entry name" value="GLUTAREDOXIN"/>
    <property type="match status" value="1"/>
</dbReference>